<protein>
    <submittedName>
        <fullName evidence="2">Uncharacterized protein</fullName>
    </submittedName>
</protein>
<dbReference type="AlphaFoldDB" id="A0A0P8WLL0"/>
<comment type="caution">
    <text evidence="2">The sequence shown here is derived from an EMBL/GenBank/DDBJ whole genome shotgun (WGS) entry which is preliminary data.</text>
</comment>
<dbReference type="RefSeq" id="WP_054875774.1">
    <property type="nucleotide sequence ID" value="NZ_LKET01000039.1"/>
</dbReference>
<keyword evidence="1" id="KW-1133">Transmembrane helix</keyword>
<dbReference type="EMBL" id="LKET01000039">
    <property type="protein sequence ID" value="KPU43317.1"/>
    <property type="molecule type" value="Genomic_DNA"/>
</dbReference>
<sequence>MRYVGYKQVKFIRLVTACICLGFMAAALFKLYYNYSKIESFKKGEEFYNEGRVVDAEEWLMKAKQRTLFEYNEDRLSERLGELKDVTNLKAFMEDLSKNIKKANESKDVEHLIDEYNRYIERYGQESEKGEGTKAVFEEISKNYKIEDNLEKYFAAAKDALKARAENNIKSKEFQNEDFKDTFLKMPAVYYGGEENKKEEVDKLIKDYDYNKIDIIALDKGISAATSEAQNIILSYKKNSRDYKWVIDKMESLWGHEIDKDINALDYNSLYGHYREYESFIGNYLTKSKVLAAVDSQIRDDYNRANKYSDEGNFSEAMTIYKNISQFKDVQPDMNSTQIKWIEKEPLVALNTVFPDKRFIMAQSGVDTWGSTVFALGCDDEGELVLVKVSEDCKYTAASAKIEDYNDNLKSIRTVKELDYNGPSVIVELSSDNREALYIGLAVLDTGFKEIFKLEADSLTIESPEQLLVDNPVGEGEGGQCYYILKDGYYSFDKIKDDFTLINLRDIDNYRGKKIKFFCNVLEYDNFRKEAIGRSGDTYVFLRNFRLNRTGSMYITGVYTEESRIYGEDGPVTIPSVNVLDAE</sequence>
<proteinExistence type="predicted"/>
<organism evidence="2 3">
    <name type="scientific">Oxobacter pfennigii</name>
    <dbReference type="NCBI Taxonomy" id="36849"/>
    <lineage>
        <taxon>Bacteria</taxon>
        <taxon>Bacillati</taxon>
        <taxon>Bacillota</taxon>
        <taxon>Clostridia</taxon>
        <taxon>Eubacteriales</taxon>
        <taxon>Clostridiaceae</taxon>
        <taxon>Oxobacter</taxon>
    </lineage>
</organism>
<dbReference type="OrthoDB" id="2657208at2"/>
<keyword evidence="1" id="KW-0472">Membrane</keyword>
<keyword evidence="3" id="KW-1185">Reference proteome</keyword>
<keyword evidence="1" id="KW-0812">Transmembrane</keyword>
<evidence type="ECO:0000256" key="1">
    <source>
        <dbReference type="SAM" id="Phobius"/>
    </source>
</evidence>
<evidence type="ECO:0000313" key="2">
    <source>
        <dbReference type="EMBL" id="KPU43317.1"/>
    </source>
</evidence>
<evidence type="ECO:0000313" key="3">
    <source>
        <dbReference type="Proteomes" id="UP000050326"/>
    </source>
</evidence>
<name>A0A0P8WLL0_9CLOT</name>
<dbReference type="Proteomes" id="UP000050326">
    <property type="component" value="Unassembled WGS sequence"/>
</dbReference>
<gene>
    <name evidence="2" type="ORF">OXPF_27580</name>
</gene>
<accession>A0A0P8WLL0</accession>
<feature type="transmembrane region" description="Helical" evidence="1">
    <location>
        <begin position="12"/>
        <end position="33"/>
    </location>
</feature>
<reference evidence="2 3" key="1">
    <citation type="submission" date="2015-09" db="EMBL/GenBank/DDBJ databases">
        <title>Genome sequence of Oxobacter pfennigii DSM 3222.</title>
        <authorList>
            <person name="Poehlein A."/>
            <person name="Bengelsdorf F.R."/>
            <person name="Schiel-Bengelsdorf B."/>
            <person name="Duerre P."/>
            <person name="Daniel R."/>
        </authorList>
    </citation>
    <scope>NUCLEOTIDE SEQUENCE [LARGE SCALE GENOMIC DNA]</scope>
    <source>
        <strain evidence="2 3">DSM 3222</strain>
    </source>
</reference>
<dbReference type="STRING" id="36849.OXPF_27580"/>